<dbReference type="InterPro" id="IPR024088">
    <property type="entry name" value="Tyr-tRNA-ligase_bac-type"/>
</dbReference>
<dbReference type="GO" id="GO:0005829">
    <property type="term" value="C:cytosol"/>
    <property type="evidence" value="ECO:0007669"/>
    <property type="project" value="TreeGrafter"/>
</dbReference>
<keyword evidence="15" id="KW-1185">Reference proteome</keyword>
<dbReference type="OrthoDB" id="9804243at2"/>
<evidence type="ECO:0000313" key="14">
    <source>
        <dbReference type="EMBL" id="SFN13524.1"/>
    </source>
</evidence>
<keyword evidence="5 13" id="KW-0547">Nucleotide-binding</keyword>
<dbReference type="PROSITE" id="PS00178">
    <property type="entry name" value="AA_TRNA_LIGASE_I"/>
    <property type="match status" value="1"/>
</dbReference>
<dbReference type="PANTHER" id="PTHR11766:SF1">
    <property type="entry name" value="TYROSINE--TRNA LIGASE"/>
    <property type="match status" value="1"/>
</dbReference>
<comment type="subunit">
    <text evidence="1">Homodimer.</text>
</comment>
<dbReference type="GO" id="GO:0006437">
    <property type="term" value="P:tyrosyl-tRNA aminoacylation"/>
    <property type="evidence" value="ECO:0007669"/>
    <property type="project" value="UniProtKB-UniRule"/>
</dbReference>
<dbReference type="Proteomes" id="UP000198769">
    <property type="component" value="Unassembled WGS sequence"/>
</dbReference>
<keyword evidence="8 13" id="KW-0648">Protein biosynthesis</keyword>
<dbReference type="Pfam" id="PF00579">
    <property type="entry name" value="tRNA-synt_1b"/>
    <property type="match status" value="1"/>
</dbReference>
<evidence type="ECO:0000256" key="7">
    <source>
        <dbReference type="ARBA" id="ARBA00022884"/>
    </source>
</evidence>
<keyword evidence="3" id="KW-0963">Cytoplasm</keyword>
<evidence type="ECO:0000256" key="9">
    <source>
        <dbReference type="ARBA" id="ARBA00023146"/>
    </source>
</evidence>
<evidence type="ECO:0000256" key="10">
    <source>
        <dbReference type="ARBA" id="ARBA00048248"/>
    </source>
</evidence>
<dbReference type="InterPro" id="IPR036986">
    <property type="entry name" value="S4_RNA-bd_sf"/>
</dbReference>
<comment type="similarity">
    <text evidence="13">Belongs to the class-I aminoacyl-tRNA synthetase family.</text>
</comment>
<evidence type="ECO:0000256" key="4">
    <source>
        <dbReference type="ARBA" id="ARBA00022598"/>
    </source>
</evidence>
<dbReference type="PRINTS" id="PR01040">
    <property type="entry name" value="TRNASYNTHTYR"/>
</dbReference>
<dbReference type="FunFam" id="3.40.50.620:FF:000061">
    <property type="entry name" value="Tyrosine--tRNA ligase"/>
    <property type="match status" value="1"/>
</dbReference>
<accession>A0A1I4WI58</accession>
<gene>
    <name evidence="14" type="ORF">SAMN05421594_1259</name>
</gene>
<evidence type="ECO:0000256" key="12">
    <source>
        <dbReference type="PROSITE-ProRule" id="PRU00182"/>
    </source>
</evidence>
<keyword evidence="4 13" id="KW-0436">Ligase</keyword>
<evidence type="ECO:0000256" key="2">
    <source>
        <dbReference type="ARBA" id="ARBA00013160"/>
    </source>
</evidence>
<dbReference type="Gene3D" id="3.40.50.620">
    <property type="entry name" value="HUPs"/>
    <property type="match status" value="1"/>
</dbReference>
<dbReference type="GO" id="GO:0005524">
    <property type="term" value="F:ATP binding"/>
    <property type="evidence" value="ECO:0007669"/>
    <property type="project" value="UniProtKB-KW"/>
</dbReference>
<evidence type="ECO:0000256" key="8">
    <source>
        <dbReference type="ARBA" id="ARBA00022917"/>
    </source>
</evidence>
<dbReference type="InterPro" id="IPR002305">
    <property type="entry name" value="aa-tRNA-synth_Ic"/>
</dbReference>
<dbReference type="NCBIfam" id="TIGR00234">
    <property type="entry name" value="tyrS"/>
    <property type="match status" value="1"/>
</dbReference>
<sequence length="399" mass="45243">MINTLQENAAIILPENGLEQKLKQAEQENRKLIIKLGFDPTAPDLHLGHAVVLKKLKQFQELGHQIVIVVGSFTARIGDPTGKNKARKPLSVEDVNHNAQTYINQLSKIINVEKTKIVFNSDWLDALNFSEVIQLMSKVTVAQLMHRNDFNKRFTENTPIAMHELVYPILQGFDSVQIECDIEMGGTDQLFNCTMGRQLQEVHQMSAQVVMCMPLLKGLDGKEKMSKSLNNIIGLTDKPNDMFGKTMSIPDRLIDEFIELASDFSAEKKTDLQLKLQNGENPMNIKKLIAKNIITQYHDHAAAELAEEFFSIQFQSKNSEEKIYEPISLDSLHHKENLITLVELCSQLKSDLSKSAVRRMIQSGGIQINHLKITDPDEEIELLPETKVKIGRRDFFELV</sequence>
<dbReference type="InterPro" id="IPR002307">
    <property type="entry name" value="Tyr-tRNA-ligase"/>
</dbReference>
<keyword evidence="7 12" id="KW-0694">RNA-binding</keyword>
<dbReference type="AlphaFoldDB" id="A0A1I4WI58"/>
<dbReference type="InterPro" id="IPR014729">
    <property type="entry name" value="Rossmann-like_a/b/a_fold"/>
</dbReference>
<reference evidence="15" key="1">
    <citation type="submission" date="2016-10" db="EMBL/GenBank/DDBJ databases">
        <authorList>
            <person name="Varghese N."/>
            <person name="Submissions S."/>
        </authorList>
    </citation>
    <scope>NUCLEOTIDE SEQUENCE [LARGE SCALE GENOMIC DNA]</scope>
    <source>
        <strain evidence="15">DSM 25575</strain>
    </source>
</reference>
<dbReference type="RefSeq" id="WP_090023688.1">
    <property type="nucleotide sequence ID" value="NZ_FOVD01000001.1"/>
</dbReference>
<dbReference type="CDD" id="cd00165">
    <property type="entry name" value="S4"/>
    <property type="match status" value="1"/>
</dbReference>
<dbReference type="SUPFAM" id="SSF52374">
    <property type="entry name" value="Nucleotidylyl transferase"/>
    <property type="match status" value="1"/>
</dbReference>
<dbReference type="Gene3D" id="3.10.290.10">
    <property type="entry name" value="RNA-binding S4 domain"/>
    <property type="match status" value="1"/>
</dbReference>
<protein>
    <recommendedName>
        <fullName evidence="2 11">Tyrosine--tRNA ligase</fullName>
        <ecNumber evidence="2 11">6.1.1.1</ecNumber>
    </recommendedName>
</protein>
<evidence type="ECO:0000256" key="11">
    <source>
        <dbReference type="NCBIfam" id="TIGR00234"/>
    </source>
</evidence>
<dbReference type="EMBL" id="FOVD01000001">
    <property type="protein sequence ID" value="SFN13524.1"/>
    <property type="molecule type" value="Genomic_DNA"/>
</dbReference>
<organism evidence="14 15">
    <name type="scientific">Chryseobacterium oleae</name>
    <dbReference type="NCBI Taxonomy" id="491207"/>
    <lineage>
        <taxon>Bacteria</taxon>
        <taxon>Pseudomonadati</taxon>
        <taxon>Bacteroidota</taxon>
        <taxon>Flavobacteriia</taxon>
        <taxon>Flavobacteriales</taxon>
        <taxon>Weeksellaceae</taxon>
        <taxon>Chryseobacterium group</taxon>
        <taxon>Chryseobacterium</taxon>
    </lineage>
</organism>
<name>A0A1I4WI58_CHROL</name>
<evidence type="ECO:0000256" key="3">
    <source>
        <dbReference type="ARBA" id="ARBA00022490"/>
    </source>
</evidence>
<dbReference type="CDD" id="cd00805">
    <property type="entry name" value="TyrRS_core"/>
    <property type="match status" value="1"/>
</dbReference>
<comment type="catalytic activity">
    <reaction evidence="10">
        <text>tRNA(Tyr) + L-tyrosine + ATP = L-tyrosyl-tRNA(Tyr) + AMP + diphosphate + H(+)</text>
        <dbReference type="Rhea" id="RHEA:10220"/>
        <dbReference type="Rhea" id="RHEA-COMP:9706"/>
        <dbReference type="Rhea" id="RHEA-COMP:9707"/>
        <dbReference type="ChEBI" id="CHEBI:15378"/>
        <dbReference type="ChEBI" id="CHEBI:30616"/>
        <dbReference type="ChEBI" id="CHEBI:33019"/>
        <dbReference type="ChEBI" id="CHEBI:58315"/>
        <dbReference type="ChEBI" id="CHEBI:78442"/>
        <dbReference type="ChEBI" id="CHEBI:78536"/>
        <dbReference type="ChEBI" id="CHEBI:456215"/>
        <dbReference type="EC" id="6.1.1.1"/>
    </reaction>
</comment>
<evidence type="ECO:0000256" key="6">
    <source>
        <dbReference type="ARBA" id="ARBA00022840"/>
    </source>
</evidence>
<dbReference type="GO" id="GO:0003723">
    <property type="term" value="F:RNA binding"/>
    <property type="evidence" value="ECO:0007669"/>
    <property type="project" value="UniProtKB-KW"/>
</dbReference>
<proteinExistence type="inferred from homology"/>
<dbReference type="InterPro" id="IPR001412">
    <property type="entry name" value="aa-tRNA-synth_I_CS"/>
</dbReference>
<evidence type="ECO:0000256" key="5">
    <source>
        <dbReference type="ARBA" id="ARBA00022741"/>
    </source>
</evidence>
<dbReference type="PANTHER" id="PTHR11766">
    <property type="entry name" value="TYROSYL-TRNA SYNTHETASE"/>
    <property type="match status" value="1"/>
</dbReference>
<dbReference type="Gene3D" id="1.10.240.10">
    <property type="entry name" value="Tyrosyl-Transfer RNA Synthetase"/>
    <property type="match status" value="1"/>
</dbReference>
<evidence type="ECO:0000313" key="15">
    <source>
        <dbReference type="Proteomes" id="UP000198769"/>
    </source>
</evidence>
<evidence type="ECO:0000256" key="13">
    <source>
        <dbReference type="RuleBase" id="RU363036"/>
    </source>
</evidence>
<keyword evidence="9 13" id="KW-0030">Aminoacyl-tRNA synthetase</keyword>
<dbReference type="PROSITE" id="PS50889">
    <property type="entry name" value="S4"/>
    <property type="match status" value="1"/>
</dbReference>
<evidence type="ECO:0000256" key="1">
    <source>
        <dbReference type="ARBA" id="ARBA00011738"/>
    </source>
</evidence>
<dbReference type="EC" id="6.1.1.1" evidence="2 11"/>
<dbReference type="SUPFAM" id="SSF55174">
    <property type="entry name" value="Alpha-L RNA-binding motif"/>
    <property type="match status" value="1"/>
</dbReference>
<keyword evidence="6 13" id="KW-0067">ATP-binding</keyword>
<dbReference type="GO" id="GO:0004831">
    <property type="term" value="F:tyrosine-tRNA ligase activity"/>
    <property type="evidence" value="ECO:0007669"/>
    <property type="project" value="UniProtKB-UniRule"/>
</dbReference>